<protein>
    <recommendedName>
        <fullName evidence="1">Nitroreductase domain-containing protein</fullName>
    </recommendedName>
</protein>
<dbReference type="eggNOG" id="COG3560">
    <property type="taxonomic scope" value="Bacteria"/>
</dbReference>
<evidence type="ECO:0000259" key="1">
    <source>
        <dbReference type="Pfam" id="PF00881"/>
    </source>
</evidence>
<gene>
    <name evidence="2" type="ORF">HMPREF9019_1217</name>
</gene>
<name>D1W0T1_9BACT</name>
<dbReference type="GO" id="GO:0034599">
    <property type="term" value="P:cellular response to oxidative stress"/>
    <property type="evidence" value="ECO:0007669"/>
    <property type="project" value="InterPro"/>
</dbReference>
<dbReference type="EMBL" id="ADEF01000048">
    <property type="protein sequence ID" value="EFA96997.1"/>
    <property type="molecule type" value="Genomic_DNA"/>
</dbReference>
<dbReference type="InterPro" id="IPR000415">
    <property type="entry name" value="Nitroreductase-like"/>
</dbReference>
<reference evidence="2 3" key="1">
    <citation type="submission" date="2009-12" db="EMBL/GenBank/DDBJ databases">
        <title>Genome Sequence of Prevotella timonensis CRIS 5C-B1.</title>
        <authorList>
            <person name="Durkin A.S."/>
            <person name="Madupu R."/>
            <person name="Torralba M."/>
            <person name="Methe B."/>
            <person name="Sutton G."/>
            <person name="Strausberg R.L."/>
            <person name="Nelson K.E."/>
        </authorList>
    </citation>
    <scope>NUCLEOTIDE SEQUENCE [LARGE SCALE GENOMIC DNA]</scope>
    <source>
        <strain evidence="2 3">CRIS 5C-B1</strain>
    </source>
</reference>
<accession>D1W0T1</accession>
<dbReference type="Proteomes" id="UP000004001">
    <property type="component" value="Unassembled WGS sequence"/>
</dbReference>
<evidence type="ECO:0000313" key="3">
    <source>
        <dbReference type="Proteomes" id="UP000004001"/>
    </source>
</evidence>
<organism evidence="2 3">
    <name type="scientific">Hoylesella timonensis CRIS 5C-B1</name>
    <dbReference type="NCBI Taxonomy" id="679189"/>
    <lineage>
        <taxon>Bacteria</taxon>
        <taxon>Pseudomonadati</taxon>
        <taxon>Bacteroidota</taxon>
        <taxon>Bacteroidia</taxon>
        <taxon>Bacteroidales</taxon>
        <taxon>Prevotellaceae</taxon>
        <taxon>Hoylesella</taxon>
    </lineage>
</organism>
<proteinExistence type="predicted"/>
<sequence>MRIVPEKFAQTEQKINASFQSGYGTILYYEDQSVVRGLQEKFPSYADNFPIWSEQTNGMHQLTLWTALEDAGFGASIQHYNPLIDGVVAKEFQIHPDWKLRAQMPFGVPAAEPQEKTFEPLDKRLRFLK</sequence>
<dbReference type="PANTHER" id="PTHR43035">
    <property type="entry name" value="FATTY ACID REPRESSION MUTANT PROTEIN 2-RELATED"/>
    <property type="match status" value="1"/>
</dbReference>
<dbReference type="InterPro" id="IPR033877">
    <property type="entry name" value="Frm2/Hbn1"/>
</dbReference>
<comment type="caution">
    <text evidence="2">The sequence shown here is derived from an EMBL/GenBank/DDBJ whole genome shotgun (WGS) entry which is preliminary data.</text>
</comment>
<dbReference type="InterPro" id="IPR029479">
    <property type="entry name" value="Nitroreductase"/>
</dbReference>
<dbReference type="AlphaFoldDB" id="D1W0T1"/>
<keyword evidence="3" id="KW-1185">Reference proteome</keyword>
<dbReference type="GO" id="GO:0016491">
    <property type="term" value="F:oxidoreductase activity"/>
    <property type="evidence" value="ECO:0007669"/>
    <property type="project" value="InterPro"/>
</dbReference>
<dbReference type="Gene3D" id="3.40.109.10">
    <property type="entry name" value="NADH Oxidase"/>
    <property type="match status" value="1"/>
</dbReference>
<dbReference type="Pfam" id="PF00881">
    <property type="entry name" value="Nitroreductase"/>
    <property type="match status" value="1"/>
</dbReference>
<evidence type="ECO:0000313" key="2">
    <source>
        <dbReference type="EMBL" id="EFA96997.1"/>
    </source>
</evidence>
<feature type="domain" description="Nitroreductase" evidence="1">
    <location>
        <begin position="12"/>
        <end position="107"/>
    </location>
</feature>
<dbReference type="PANTHER" id="PTHR43035:SF1">
    <property type="entry name" value="FATTY ACID REPRESSION MUTANT PROTEIN 2-RELATED"/>
    <property type="match status" value="1"/>
</dbReference>
<dbReference type="SUPFAM" id="SSF55469">
    <property type="entry name" value="FMN-dependent nitroreductase-like"/>
    <property type="match status" value="1"/>
</dbReference>